<comment type="caution">
    <text evidence="2">The sequence shown here is derived from an EMBL/GenBank/DDBJ whole genome shotgun (WGS) entry which is preliminary data.</text>
</comment>
<sequence>MTASTTTSTFVLIHGAADVGWSWHLVAEELRAHGHEVITPDLPCDDESAGLPEFADAVEKAVGASTGDVLARDVSPGARRDLVVVGHSFGGFTAPLIADRLPVTELIYVAAMIPSPGERPAGWWAHTGYEAAVAEQAALDGGLTGNEDPYVSFLGGVPEELAQEAMRRSRGQADASSAAPWPLAAHPQVPTRALVARDDRFFPADFLRRVTRERLGIEAEEIPGCHCAMLSHPRQLAAALELSLR</sequence>
<feature type="domain" description="AB hydrolase-1" evidence="1">
    <location>
        <begin position="10"/>
        <end position="239"/>
    </location>
</feature>
<organism evidence="2 3">
    <name type="scientific">Brachybacterium tyrofermentans</name>
    <dbReference type="NCBI Taxonomy" id="47848"/>
    <lineage>
        <taxon>Bacteria</taxon>
        <taxon>Bacillati</taxon>
        <taxon>Actinomycetota</taxon>
        <taxon>Actinomycetes</taxon>
        <taxon>Micrococcales</taxon>
        <taxon>Dermabacteraceae</taxon>
        <taxon>Brachybacterium</taxon>
    </lineage>
</organism>
<accession>A0ABW0FBI6</accession>
<dbReference type="EMBL" id="JBHSLN010000012">
    <property type="protein sequence ID" value="MFC5296757.1"/>
    <property type="molecule type" value="Genomic_DNA"/>
</dbReference>
<dbReference type="Proteomes" id="UP001595937">
    <property type="component" value="Unassembled WGS sequence"/>
</dbReference>
<dbReference type="InterPro" id="IPR052897">
    <property type="entry name" value="Sec-Metab_Biosynth_Hydrolase"/>
</dbReference>
<dbReference type="GeneID" id="303298635"/>
<reference evidence="3" key="1">
    <citation type="journal article" date="2019" name="Int. J. Syst. Evol. Microbiol.">
        <title>The Global Catalogue of Microorganisms (GCM) 10K type strain sequencing project: providing services to taxonomists for standard genome sequencing and annotation.</title>
        <authorList>
            <consortium name="The Broad Institute Genomics Platform"/>
            <consortium name="The Broad Institute Genome Sequencing Center for Infectious Disease"/>
            <person name="Wu L."/>
            <person name="Ma J."/>
        </authorList>
    </citation>
    <scope>NUCLEOTIDE SEQUENCE [LARGE SCALE GENOMIC DNA]</scope>
    <source>
        <strain evidence="3">CGMCC 1.16455</strain>
    </source>
</reference>
<dbReference type="InterPro" id="IPR029058">
    <property type="entry name" value="AB_hydrolase_fold"/>
</dbReference>
<dbReference type="RefSeq" id="WP_193116156.1">
    <property type="nucleotide sequence ID" value="NZ_BAAAIR010000046.1"/>
</dbReference>
<evidence type="ECO:0000259" key="1">
    <source>
        <dbReference type="Pfam" id="PF12697"/>
    </source>
</evidence>
<evidence type="ECO:0000313" key="3">
    <source>
        <dbReference type="Proteomes" id="UP001595937"/>
    </source>
</evidence>
<dbReference type="PANTHER" id="PTHR37017">
    <property type="entry name" value="AB HYDROLASE-1 DOMAIN-CONTAINING PROTEIN-RELATED"/>
    <property type="match status" value="1"/>
</dbReference>
<dbReference type="PANTHER" id="PTHR37017:SF11">
    <property type="entry name" value="ESTERASE_LIPASE_THIOESTERASE DOMAIN-CONTAINING PROTEIN"/>
    <property type="match status" value="1"/>
</dbReference>
<evidence type="ECO:0000313" key="2">
    <source>
        <dbReference type="EMBL" id="MFC5296757.1"/>
    </source>
</evidence>
<name>A0ABW0FBI6_9MICO</name>
<keyword evidence="3" id="KW-1185">Reference proteome</keyword>
<gene>
    <name evidence="2" type="ORF">ACFPK8_04475</name>
</gene>
<protein>
    <submittedName>
        <fullName evidence="2">Alpha/beta fold hydrolase</fullName>
    </submittedName>
</protein>
<dbReference type="SUPFAM" id="SSF53474">
    <property type="entry name" value="alpha/beta-Hydrolases"/>
    <property type="match status" value="1"/>
</dbReference>
<keyword evidence="2" id="KW-0378">Hydrolase</keyword>
<dbReference type="InterPro" id="IPR000073">
    <property type="entry name" value="AB_hydrolase_1"/>
</dbReference>
<dbReference type="Gene3D" id="3.40.50.1820">
    <property type="entry name" value="alpha/beta hydrolase"/>
    <property type="match status" value="1"/>
</dbReference>
<proteinExistence type="predicted"/>
<dbReference type="GO" id="GO:0016787">
    <property type="term" value="F:hydrolase activity"/>
    <property type="evidence" value="ECO:0007669"/>
    <property type="project" value="UniProtKB-KW"/>
</dbReference>
<dbReference type="Pfam" id="PF12697">
    <property type="entry name" value="Abhydrolase_6"/>
    <property type="match status" value="1"/>
</dbReference>